<dbReference type="Gene3D" id="1.10.1200.20">
    <property type="entry name" value="Colicin E immunity protein"/>
    <property type="match status" value="1"/>
</dbReference>
<dbReference type="SUPFAM" id="SSF47345">
    <property type="entry name" value="Colicin E immunity proteins"/>
    <property type="match status" value="1"/>
</dbReference>
<evidence type="ECO:0000256" key="2">
    <source>
        <dbReference type="ARBA" id="ARBA00023025"/>
    </source>
</evidence>
<dbReference type="InterPro" id="IPR035900">
    <property type="entry name" value="Colicin_E_sf"/>
</dbReference>
<dbReference type="GO" id="GO:0030153">
    <property type="term" value="P:bacteriocin immunity"/>
    <property type="evidence" value="ECO:0007669"/>
    <property type="project" value="UniProtKB-KW"/>
</dbReference>
<keyword evidence="2" id="KW-0079">Bacteriocin immunity</keyword>
<name>A0A923JVJ0_9PSED</name>
<reference evidence="4" key="4">
    <citation type="submission" date="2021-06" db="EMBL/GenBank/DDBJ databases">
        <title>Updating the genus Pseudomonas: Description of 43 new species and partition of the Pseudomonas putida group.</title>
        <authorList>
            <person name="Girard L."/>
            <person name="Lood C."/>
            <person name="Vandamme P."/>
            <person name="Rokni-Zadeh H."/>
            <person name="Van Noort V."/>
            <person name="Hofte M."/>
            <person name="Lavigne R."/>
            <person name="De Mot R."/>
        </authorList>
    </citation>
    <scope>NUCLEOTIDE SEQUENCE</scope>
    <source>
        <strain evidence="4">SWRI10</strain>
    </source>
</reference>
<reference evidence="5 6" key="1">
    <citation type="journal article" date="2012" name="Plant Soil">
        <title>Screening of plant growth-promoting traits in arsenic-resistant bacteria isolated from the rhizosphere of soybean plants from Argentinean agricultural soil.</title>
        <authorList>
            <person name="Wevar Oller A.L."/>
            <person name="Talano M.A."/>
            <person name="Agostini E."/>
        </authorList>
    </citation>
    <scope>NUCLEOTIDE SEQUENCE [LARGE SCALE GENOMIC DNA]</scope>
    <source>
        <strain evidence="5 6">AW4</strain>
    </source>
</reference>
<comment type="similarity">
    <text evidence="1">Belongs to the colicins ColE2/ColE8/ColE9 and pyocins S1/S2 family.</text>
</comment>
<dbReference type="EMBL" id="JAHWXS010000011">
    <property type="protein sequence ID" value="MFK5734337.1"/>
    <property type="molecule type" value="Genomic_DNA"/>
</dbReference>
<comment type="caution">
    <text evidence="3">The sequence shown here is derived from an EMBL/GenBank/DDBJ whole genome shotgun (WGS) entry which is preliminary data.</text>
</comment>
<dbReference type="Pfam" id="PF01320">
    <property type="entry name" value="Colicin_Pyocin"/>
    <property type="match status" value="1"/>
</dbReference>
<protein>
    <submittedName>
        <fullName evidence="3">Bacteriocin immunity protein</fullName>
    </submittedName>
</protein>
<dbReference type="GO" id="GO:0015643">
    <property type="term" value="F:toxic substance binding"/>
    <property type="evidence" value="ECO:0007669"/>
    <property type="project" value="InterPro"/>
</dbReference>
<reference evidence="3" key="2">
    <citation type="journal article" date="2020" name="Microorganisms">
        <title>Reliable Identification of Environmental Pseudomonas Isolates Using the rpoD Gene.</title>
        <authorList>
            <consortium name="The Broad Institute Genome Sequencing Platform"/>
            <person name="Girard L."/>
            <person name="Lood C."/>
            <person name="Rokni-Zadeh H."/>
            <person name="van Noort V."/>
            <person name="Lavigne R."/>
            <person name="De Mot R."/>
        </authorList>
    </citation>
    <scope>NUCLEOTIDE SEQUENCE</scope>
    <source>
        <strain evidence="3">SWRI10</strain>
    </source>
</reference>
<dbReference type="InterPro" id="IPR000290">
    <property type="entry name" value="Colicin_pyocin"/>
</dbReference>
<evidence type="ECO:0000313" key="5">
    <source>
        <dbReference type="EMBL" id="MFK5734337.1"/>
    </source>
</evidence>
<evidence type="ECO:0000313" key="6">
    <source>
        <dbReference type="Proteomes" id="UP001621534"/>
    </source>
</evidence>
<evidence type="ECO:0000256" key="1">
    <source>
        <dbReference type="ARBA" id="ARBA00009346"/>
    </source>
</evidence>
<gene>
    <name evidence="4" type="ORF">HU737_017780</name>
    <name evidence="3" type="ORF">HU737_06260</name>
    <name evidence="5" type="ORF">KW869_12415</name>
</gene>
<evidence type="ECO:0000313" key="3">
    <source>
        <dbReference type="EMBL" id="MBC3440273.1"/>
    </source>
</evidence>
<dbReference type="Proteomes" id="UP001621534">
    <property type="component" value="Unassembled WGS sequence"/>
</dbReference>
<accession>A0A923JVJ0</accession>
<evidence type="ECO:0000313" key="4">
    <source>
        <dbReference type="EMBL" id="MBV4537822.1"/>
    </source>
</evidence>
<dbReference type="CDD" id="cd16363">
    <property type="entry name" value="Col_Im_like"/>
    <property type="match status" value="1"/>
</dbReference>
<dbReference type="PRINTS" id="PR01299">
    <property type="entry name" value="PYOCIN"/>
</dbReference>
<dbReference type="EMBL" id="JABWRE020000001">
    <property type="protein sequence ID" value="MBV4537822.1"/>
    <property type="molecule type" value="Genomic_DNA"/>
</dbReference>
<organism evidence="3">
    <name type="scientific">Pseudomonas urmiensis</name>
    <dbReference type="NCBI Taxonomy" id="2745493"/>
    <lineage>
        <taxon>Bacteria</taxon>
        <taxon>Pseudomonadati</taxon>
        <taxon>Pseudomonadota</taxon>
        <taxon>Gammaproteobacteria</taxon>
        <taxon>Pseudomonadales</taxon>
        <taxon>Pseudomonadaceae</taxon>
        <taxon>Pseudomonas</taxon>
    </lineage>
</organism>
<reference evidence="5" key="5">
    <citation type="submission" date="2021-07" db="EMBL/GenBank/DDBJ databases">
        <authorList>
            <person name="Wevar Oller A.L."/>
            <person name="Talano M.A."/>
            <person name="Torres Tejerizo G.A."/>
            <person name="Agostini E."/>
        </authorList>
    </citation>
    <scope>NUCLEOTIDE SEQUENCE</scope>
    <source>
        <strain evidence="5">AW4</strain>
    </source>
</reference>
<sequence>MVILDRTSLADYSYGEFKALVEELIQAAGTRAWQDRLLEHFIELVGHPSGSDLIYNPASGKDESAEQIVQRVIAWRTAEGLVCLRESP</sequence>
<dbReference type="AlphaFoldDB" id="A0A923JVJ0"/>
<reference evidence="3" key="3">
    <citation type="submission" date="2020-07" db="EMBL/GenBank/DDBJ databases">
        <authorList>
            <person name="Lood C."/>
            <person name="Girard L."/>
        </authorList>
    </citation>
    <scope>NUCLEOTIDE SEQUENCE</scope>
    <source>
        <strain evidence="3">SWRI10</strain>
    </source>
</reference>
<proteinExistence type="inferred from homology"/>
<dbReference type="EMBL" id="JABWRE010000003">
    <property type="protein sequence ID" value="MBC3440273.1"/>
    <property type="molecule type" value="Genomic_DNA"/>
</dbReference>
<keyword evidence="6" id="KW-1185">Reference proteome</keyword>
<dbReference type="Proteomes" id="UP000599879">
    <property type="component" value="Unassembled WGS sequence"/>
</dbReference>